<evidence type="ECO:0000256" key="1">
    <source>
        <dbReference type="ARBA" id="ARBA00022676"/>
    </source>
</evidence>
<dbReference type="EMBL" id="DVKT01000069">
    <property type="protein sequence ID" value="HIT40230.1"/>
    <property type="molecule type" value="Genomic_DNA"/>
</dbReference>
<dbReference type="AlphaFoldDB" id="A0A9D1GFV4"/>
<name>A0A9D1GFV4_9BACT</name>
<evidence type="ECO:0000313" key="4">
    <source>
        <dbReference type="Proteomes" id="UP000886722"/>
    </source>
</evidence>
<dbReference type="Pfam" id="PF03808">
    <property type="entry name" value="Glyco_tran_WecG"/>
    <property type="match status" value="1"/>
</dbReference>
<reference evidence="3" key="2">
    <citation type="journal article" date="2021" name="PeerJ">
        <title>Extensive microbial diversity within the chicken gut microbiome revealed by metagenomics and culture.</title>
        <authorList>
            <person name="Gilroy R."/>
            <person name="Ravi A."/>
            <person name="Getino M."/>
            <person name="Pursley I."/>
            <person name="Horton D.L."/>
            <person name="Alikhan N.F."/>
            <person name="Baker D."/>
            <person name="Gharbi K."/>
            <person name="Hall N."/>
            <person name="Watson M."/>
            <person name="Adriaenssens E.M."/>
            <person name="Foster-Nyarko E."/>
            <person name="Jarju S."/>
            <person name="Secka A."/>
            <person name="Antonio M."/>
            <person name="Oren A."/>
            <person name="Chaudhuri R.R."/>
            <person name="La Ragione R."/>
            <person name="Hildebrand F."/>
            <person name="Pallen M.J."/>
        </authorList>
    </citation>
    <scope>NUCLEOTIDE SEQUENCE</scope>
    <source>
        <strain evidence="3">21143</strain>
    </source>
</reference>
<organism evidence="3 4">
    <name type="scientific">Candidatus Caccoplasma intestinavium</name>
    <dbReference type="NCBI Taxonomy" id="2840716"/>
    <lineage>
        <taxon>Bacteria</taxon>
        <taxon>Pseudomonadati</taxon>
        <taxon>Bacteroidota</taxon>
        <taxon>Bacteroidia</taxon>
        <taxon>Bacteroidales</taxon>
        <taxon>Bacteroidaceae</taxon>
        <taxon>Bacteroidaceae incertae sedis</taxon>
        <taxon>Candidatus Caccoplasma</taxon>
    </lineage>
</organism>
<keyword evidence="1" id="KW-0328">Glycosyltransferase</keyword>
<dbReference type="InterPro" id="IPR004629">
    <property type="entry name" value="WecG_TagA_CpsF"/>
</dbReference>
<dbReference type="NCBIfam" id="TIGR00696">
    <property type="entry name" value="wecG_tagA_cpsF"/>
    <property type="match status" value="1"/>
</dbReference>
<dbReference type="CDD" id="cd06533">
    <property type="entry name" value="Glyco_transf_WecG_TagA"/>
    <property type="match status" value="1"/>
</dbReference>
<dbReference type="PANTHER" id="PTHR34136">
    <property type="match status" value="1"/>
</dbReference>
<reference evidence="3" key="1">
    <citation type="submission" date="2020-10" db="EMBL/GenBank/DDBJ databases">
        <authorList>
            <person name="Gilroy R."/>
        </authorList>
    </citation>
    <scope>NUCLEOTIDE SEQUENCE</scope>
    <source>
        <strain evidence="3">21143</strain>
    </source>
</reference>
<dbReference type="PANTHER" id="PTHR34136:SF1">
    <property type="entry name" value="UDP-N-ACETYL-D-MANNOSAMINURONIC ACID TRANSFERASE"/>
    <property type="match status" value="1"/>
</dbReference>
<evidence type="ECO:0000256" key="2">
    <source>
        <dbReference type="ARBA" id="ARBA00022679"/>
    </source>
</evidence>
<accession>A0A9D1GFV4</accession>
<gene>
    <name evidence="3" type="ORF">IAD06_09385</name>
</gene>
<comment type="caution">
    <text evidence="3">The sequence shown here is derived from an EMBL/GenBank/DDBJ whole genome shotgun (WGS) entry which is preliminary data.</text>
</comment>
<dbReference type="GO" id="GO:0016758">
    <property type="term" value="F:hexosyltransferase activity"/>
    <property type="evidence" value="ECO:0007669"/>
    <property type="project" value="TreeGrafter"/>
</dbReference>
<sequence length="231" mass="26281">MKKFSLNGIEVFPFASEEQILDHIDKNKGILVAINAEKTIKASDRLREIINLNIGYCDGMGAVKAALKKGYKDAIRIPGCELWLKIIARHPSSSYYLIGSTDEVITATAEKLKKTFPDINITGFRNGFIKNAIEKEQLKNDIVNKKPDFVFVAMGSPRQEYLMEELQEVHQAVYQGLGGSFDLYVGNFKRAPKLLQQINCEWLWRFAAQPARINRIGPYIKFAYLLYTNKL</sequence>
<evidence type="ECO:0000313" key="3">
    <source>
        <dbReference type="EMBL" id="HIT40230.1"/>
    </source>
</evidence>
<keyword evidence="2" id="KW-0808">Transferase</keyword>
<protein>
    <submittedName>
        <fullName evidence="3">WecB/TagA/CpsF family glycosyltransferase</fullName>
    </submittedName>
</protein>
<dbReference type="Proteomes" id="UP000886722">
    <property type="component" value="Unassembled WGS sequence"/>
</dbReference>
<proteinExistence type="predicted"/>